<dbReference type="GO" id="GO:0051903">
    <property type="term" value="F:S-(hydroxymethyl)glutathione dehydrogenase [NAD(P)+] activity"/>
    <property type="evidence" value="ECO:0007669"/>
    <property type="project" value="TreeGrafter"/>
</dbReference>
<dbReference type="OrthoDB" id="1560166at2759"/>
<dbReference type="SMART" id="SM00829">
    <property type="entry name" value="PKS_ER"/>
    <property type="match status" value="1"/>
</dbReference>
<protein>
    <recommendedName>
        <fullName evidence="7">Enoyl reductase (ER) domain-containing protein</fullName>
    </recommendedName>
</protein>
<dbReference type="InterPro" id="IPR020843">
    <property type="entry name" value="ER"/>
</dbReference>
<feature type="domain" description="Enoyl reductase (ER)" evidence="7">
    <location>
        <begin position="72"/>
        <end position="429"/>
    </location>
</feature>
<dbReference type="GO" id="GO:0005829">
    <property type="term" value="C:cytosol"/>
    <property type="evidence" value="ECO:0007669"/>
    <property type="project" value="TreeGrafter"/>
</dbReference>
<dbReference type="PANTHER" id="PTHR43880:SF12">
    <property type="entry name" value="ALCOHOL DEHYDROGENASE CLASS-3"/>
    <property type="match status" value="1"/>
</dbReference>
<dbReference type="GO" id="GO:0008270">
    <property type="term" value="F:zinc ion binding"/>
    <property type="evidence" value="ECO:0007669"/>
    <property type="project" value="InterPro"/>
</dbReference>
<keyword evidence="5" id="KW-0520">NAD</keyword>
<comment type="cofactor">
    <cofactor evidence="1 6">
        <name>Zn(2+)</name>
        <dbReference type="ChEBI" id="CHEBI:29105"/>
    </cofactor>
</comment>
<dbReference type="Pfam" id="PF00107">
    <property type="entry name" value="ADH_zinc_N"/>
    <property type="match status" value="1"/>
</dbReference>
<dbReference type="InterPro" id="IPR013154">
    <property type="entry name" value="ADH-like_N"/>
</dbReference>
<proteinExistence type="inferred from homology"/>
<evidence type="ECO:0000256" key="4">
    <source>
        <dbReference type="ARBA" id="ARBA00023002"/>
    </source>
</evidence>
<evidence type="ECO:0000313" key="9">
    <source>
        <dbReference type="Proteomes" id="UP000754883"/>
    </source>
</evidence>
<keyword evidence="3 6" id="KW-0862">Zinc</keyword>
<evidence type="ECO:0000256" key="2">
    <source>
        <dbReference type="ARBA" id="ARBA00022723"/>
    </source>
</evidence>
<dbReference type="InterPro" id="IPR013149">
    <property type="entry name" value="ADH-like_C"/>
</dbReference>
<dbReference type="Proteomes" id="UP000754883">
    <property type="component" value="Unassembled WGS sequence"/>
</dbReference>
<dbReference type="EMBL" id="CABFNO020001387">
    <property type="protein sequence ID" value="CAG9984546.1"/>
    <property type="molecule type" value="Genomic_DNA"/>
</dbReference>
<dbReference type="Gene3D" id="3.90.180.10">
    <property type="entry name" value="Medium-chain alcohol dehydrogenases, catalytic domain"/>
    <property type="match status" value="1"/>
</dbReference>
<dbReference type="PROSITE" id="PS00059">
    <property type="entry name" value="ADH_ZINC"/>
    <property type="match status" value="1"/>
</dbReference>
<keyword evidence="4" id="KW-0560">Oxidoreductase</keyword>
<dbReference type="Gene3D" id="3.40.50.720">
    <property type="entry name" value="NAD(P)-binding Rossmann-like Domain"/>
    <property type="match status" value="1"/>
</dbReference>
<evidence type="ECO:0000256" key="5">
    <source>
        <dbReference type="ARBA" id="ARBA00023027"/>
    </source>
</evidence>
<evidence type="ECO:0000313" key="8">
    <source>
        <dbReference type="EMBL" id="CAG9984546.1"/>
    </source>
</evidence>
<dbReference type="SUPFAM" id="SSF50129">
    <property type="entry name" value="GroES-like"/>
    <property type="match status" value="1"/>
</dbReference>
<organism evidence="8 9">
    <name type="scientific">Clonostachys byssicola</name>
    <dbReference type="NCBI Taxonomy" id="160290"/>
    <lineage>
        <taxon>Eukaryota</taxon>
        <taxon>Fungi</taxon>
        <taxon>Dikarya</taxon>
        <taxon>Ascomycota</taxon>
        <taxon>Pezizomycotina</taxon>
        <taxon>Sordariomycetes</taxon>
        <taxon>Hypocreomycetidae</taxon>
        <taxon>Hypocreales</taxon>
        <taxon>Bionectriaceae</taxon>
        <taxon>Clonostachys</taxon>
    </lineage>
</organism>
<sequence length="440" mass="47373">MGSQKLVNPGEWMPKEGNVVHNGLPSHLNHFLIPATQIGGLLELITMYSTKLLCRAIPLGMRTAGWVTDKPSAGFTLRSLILDEVQDNEILVEMKYSGICHTDIAVSKGMLDLTEFPAVLGHEGAGTIMALGEGVKNKSLKVGDSVVLSYNTCQTCPACLAGQRAFCHDHPQVNHNAVRLSDRTTPARLLDRTPVRSQYFGHSSFAKHSVVHEDTVVRCDYPDQLATYAPLGCGFQTGAGAIFNVAKPQQHQTAVIFGMGTVGLAALMACKYIGLKRLIAVDLNNERLKLAAELGATDLLNAAEIPDVPRAIRALMEQGADHAVECTGITGIVEDAVRATAPQGHVTVLGVPKPGSTFSVDALDFLLANKSIHGIIQGGAQPHSFLPFLMDLHRQGQFPLEKVCRVFSARYINQAIKSMHSGETIKPVLSWGDVSIDEGM</sequence>
<dbReference type="GO" id="GO:0046294">
    <property type="term" value="P:formaldehyde catabolic process"/>
    <property type="evidence" value="ECO:0007669"/>
    <property type="project" value="TreeGrafter"/>
</dbReference>
<dbReference type="InterPro" id="IPR011032">
    <property type="entry name" value="GroES-like_sf"/>
</dbReference>
<gene>
    <name evidence="8" type="ORF">CBYS24578_00012271</name>
</gene>
<dbReference type="FunFam" id="3.40.50.720:FF:000003">
    <property type="entry name" value="S-(hydroxymethyl)glutathione dehydrogenase"/>
    <property type="match status" value="1"/>
</dbReference>
<dbReference type="SUPFAM" id="SSF51735">
    <property type="entry name" value="NAD(P)-binding Rossmann-fold domains"/>
    <property type="match status" value="1"/>
</dbReference>
<evidence type="ECO:0000256" key="1">
    <source>
        <dbReference type="ARBA" id="ARBA00001947"/>
    </source>
</evidence>
<evidence type="ECO:0000256" key="3">
    <source>
        <dbReference type="ARBA" id="ARBA00022833"/>
    </source>
</evidence>
<dbReference type="PANTHER" id="PTHR43880">
    <property type="entry name" value="ALCOHOL DEHYDROGENASE"/>
    <property type="match status" value="1"/>
</dbReference>
<reference evidence="8" key="1">
    <citation type="submission" date="2021-10" db="EMBL/GenBank/DDBJ databases">
        <authorList>
            <person name="Piombo E."/>
        </authorList>
    </citation>
    <scope>NUCLEOTIDE SEQUENCE</scope>
</reference>
<accession>A0A9N9UDD6</accession>
<dbReference type="AlphaFoldDB" id="A0A9N9UDD6"/>
<evidence type="ECO:0000259" key="7">
    <source>
        <dbReference type="SMART" id="SM00829"/>
    </source>
</evidence>
<keyword evidence="2 6" id="KW-0479">Metal-binding</keyword>
<dbReference type="Pfam" id="PF08240">
    <property type="entry name" value="ADH_N"/>
    <property type="match status" value="1"/>
</dbReference>
<dbReference type="CDD" id="cd08278">
    <property type="entry name" value="benzyl_alcohol_DH"/>
    <property type="match status" value="1"/>
</dbReference>
<dbReference type="InterPro" id="IPR036291">
    <property type="entry name" value="NAD(P)-bd_dom_sf"/>
</dbReference>
<dbReference type="InterPro" id="IPR002328">
    <property type="entry name" value="ADH_Zn_CS"/>
</dbReference>
<evidence type="ECO:0000256" key="6">
    <source>
        <dbReference type="RuleBase" id="RU361277"/>
    </source>
</evidence>
<comment type="caution">
    <text evidence="8">The sequence shown here is derived from an EMBL/GenBank/DDBJ whole genome shotgun (WGS) entry which is preliminary data.</text>
</comment>
<keyword evidence="9" id="KW-1185">Reference proteome</keyword>
<comment type="similarity">
    <text evidence="6">Belongs to the zinc-containing alcohol dehydrogenase family.</text>
</comment>
<name>A0A9N9UDD6_9HYPO</name>